<evidence type="ECO:0000256" key="7">
    <source>
        <dbReference type="ARBA" id="ARBA00023136"/>
    </source>
</evidence>
<feature type="region of interest" description="Disordered" evidence="12">
    <location>
        <begin position="308"/>
        <end position="343"/>
    </location>
</feature>
<feature type="transmembrane region" description="Helical" evidence="10">
    <location>
        <begin position="466"/>
        <end position="489"/>
    </location>
</feature>
<dbReference type="InterPro" id="IPR002490">
    <property type="entry name" value="V-ATPase_116kDa_su"/>
</dbReference>
<dbReference type="OrthoDB" id="85892at2157"/>
<comment type="similarity">
    <text evidence="2 10">Belongs to the V-ATPase 116 kDa subunit family.</text>
</comment>
<comment type="function">
    <text evidence="8">Component of the A-type ATP synthase that produces ATP from ADP in the presence of a proton gradient across the membrane.</text>
</comment>
<feature type="transmembrane region" description="Helical" evidence="10">
    <location>
        <begin position="377"/>
        <end position="401"/>
    </location>
</feature>
<name>A0A1G8TI94_9EURY</name>
<feature type="transmembrane region" description="Helical" evidence="10">
    <location>
        <begin position="595"/>
        <end position="614"/>
    </location>
</feature>
<dbReference type="Proteomes" id="UP000198856">
    <property type="component" value="Unassembled WGS sequence"/>
</dbReference>
<evidence type="ECO:0000256" key="4">
    <source>
        <dbReference type="ARBA" id="ARBA00022692"/>
    </source>
</evidence>
<dbReference type="GO" id="GO:0051117">
    <property type="term" value="F:ATPase binding"/>
    <property type="evidence" value="ECO:0007669"/>
    <property type="project" value="TreeGrafter"/>
</dbReference>
<dbReference type="Pfam" id="PF01496">
    <property type="entry name" value="V_ATPase_I"/>
    <property type="match status" value="1"/>
</dbReference>
<sequence length="722" mass="79383">MLRPEQMSKVSVTGAKSVMDEVIETMHDLHLVHITDYDGSWDGFEPGDSLEGADETSSMLVTVRAIESTLDISGDDIGATGSVNLDNAEEKLEEIRTEINELDDRRDELRGRQREIQEQLDQMELFADLGLDLDLLWGYDSLTVRVGEGDAGAIEATLAESDGIDAYDVFSGDESVAIFAREQSDGALEDAIVGVPFTAYEVPEASGDPASNVQELEREHEQIETKLDQTESEIEELQLEHGEFLLALEEKLSVDAQKYEAPLRFATTERSFIVEGWVPTERYEQFVSELDQAVGDRLEIEEIERAEYTSSGHTAHHEEAAADGGQEVATDGGTDGGVVTVDDEPPVVQRNPNVIGPFELLVKAVNRPKYSEFDPTIALFLTFPLFFGFMIGDIGYGLLYGAVGYGVIRKFDSQGLVDFGKVVAWLGVFSMAFGVLYGEILGLHFFEWFGAHPPIEKGLSDKMWAEAWLVVAVVAGWIQINIGYIFNFIEEFQLHGPKEAVVEAGSWLLMLNGLWVFIFSKLFDGSKPPFLVGTEATFNGHPFELGFAGLPSIAGWIGLGAFMLGIVILLTGPWFEVVEAVAPFTHTLSYTRLTAVLLAKAGMALAVNLLYWGAYNDEEGFHYMYDYAPGYEPHGEEAEVVFGGIANMGTEITLGPLQLGLEGALLGLPVLVLGHIVVLAIGGTAAIQAIRLEYFEFFEKFYEGGGKNYQPFGYDRSYTTDN</sequence>
<keyword evidence="6 10" id="KW-0406">Ion transport</keyword>
<keyword evidence="14" id="KW-1185">Reference proteome</keyword>
<dbReference type="GO" id="GO:0033179">
    <property type="term" value="C:proton-transporting V-type ATPase, V0 domain"/>
    <property type="evidence" value="ECO:0007669"/>
    <property type="project" value="InterPro"/>
</dbReference>
<feature type="transmembrane region" description="Helical" evidence="10">
    <location>
        <begin position="553"/>
        <end position="575"/>
    </location>
</feature>
<reference evidence="13 14" key="1">
    <citation type="submission" date="2016-10" db="EMBL/GenBank/DDBJ databases">
        <authorList>
            <person name="de Groot N.N."/>
        </authorList>
    </citation>
    <scope>NUCLEOTIDE SEQUENCE [LARGE SCALE GENOMIC DNA]</scope>
    <source>
        <strain evidence="13 14">IBRC-M10015</strain>
    </source>
</reference>
<evidence type="ECO:0000313" key="13">
    <source>
        <dbReference type="EMBL" id="SDJ41248.1"/>
    </source>
</evidence>
<feature type="transmembrane region" description="Helical" evidence="10">
    <location>
        <begin position="664"/>
        <end position="687"/>
    </location>
</feature>
<dbReference type="GO" id="GO:0046961">
    <property type="term" value="F:proton-transporting ATPase activity, rotational mechanism"/>
    <property type="evidence" value="ECO:0007669"/>
    <property type="project" value="InterPro"/>
</dbReference>
<evidence type="ECO:0000256" key="10">
    <source>
        <dbReference type="RuleBase" id="RU361189"/>
    </source>
</evidence>
<proteinExistence type="inferred from homology"/>
<dbReference type="GO" id="GO:0016471">
    <property type="term" value="C:vacuolar proton-transporting V-type ATPase complex"/>
    <property type="evidence" value="ECO:0007669"/>
    <property type="project" value="TreeGrafter"/>
</dbReference>
<keyword evidence="11" id="KW-0175">Coiled coil</keyword>
<dbReference type="PANTHER" id="PTHR11629:SF63">
    <property type="entry name" value="V-TYPE PROTON ATPASE SUBUNIT A"/>
    <property type="match status" value="1"/>
</dbReference>
<evidence type="ECO:0000256" key="3">
    <source>
        <dbReference type="ARBA" id="ARBA00022448"/>
    </source>
</evidence>
<protein>
    <recommendedName>
        <fullName evidence="9 10">A-type ATP synthase subunit I</fullName>
    </recommendedName>
</protein>
<dbReference type="EMBL" id="FNFC01000003">
    <property type="protein sequence ID" value="SDJ41248.1"/>
    <property type="molecule type" value="Genomic_DNA"/>
</dbReference>
<comment type="subcellular location">
    <subcellularLocation>
        <location evidence="1">Membrane</location>
        <topology evidence="1">Multi-pass membrane protein</topology>
    </subcellularLocation>
</comment>
<feature type="transmembrane region" description="Helical" evidence="10">
    <location>
        <begin position="422"/>
        <end position="446"/>
    </location>
</feature>
<keyword evidence="5 10" id="KW-1133">Transmembrane helix</keyword>
<evidence type="ECO:0000256" key="8">
    <source>
        <dbReference type="ARBA" id="ARBA00059506"/>
    </source>
</evidence>
<evidence type="ECO:0000256" key="6">
    <source>
        <dbReference type="ARBA" id="ARBA00023065"/>
    </source>
</evidence>
<dbReference type="AlphaFoldDB" id="A0A1G8TI94"/>
<dbReference type="RefSeq" id="WP_092699644.1">
    <property type="nucleotide sequence ID" value="NZ_FNFC01000003.1"/>
</dbReference>
<keyword evidence="7 10" id="KW-0472">Membrane</keyword>
<evidence type="ECO:0000256" key="5">
    <source>
        <dbReference type="ARBA" id="ARBA00022989"/>
    </source>
</evidence>
<keyword evidence="3 10" id="KW-0813">Transport</keyword>
<evidence type="ECO:0000313" key="14">
    <source>
        <dbReference type="Proteomes" id="UP000198856"/>
    </source>
</evidence>
<gene>
    <name evidence="13" type="ORF">SAMN05216226_10385</name>
</gene>
<dbReference type="STRING" id="890420.SAMN05216226_10385"/>
<evidence type="ECO:0000256" key="2">
    <source>
        <dbReference type="ARBA" id="ARBA00009904"/>
    </source>
</evidence>
<dbReference type="GO" id="GO:0007035">
    <property type="term" value="P:vacuolar acidification"/>
    <property type="evidence" value="ECO:0007669"/>
    <property type="project" value="TreeGrafter"/>
</dbReference>
<feature type="coiled-coil region" evidence="11">
    <location>
        <begin position="213"/>
        <end position="247"/>
    </location>
</feature>
<feature type="transmembrane region" description="Helical" evidence="10">
    <location>
        <begin position="501"/>
        <end position="523"/>
    </location>
</feature>
<evidence type="ECO:0000256" key="11">
    <source>
        <dbReference type="SAM" id="Coils"/>
    </source>
</evidence>
<accession>A0A1G8TI94</accession>
<keyword evidence="4 10" id="KW-0812">Transmembrane</keyword>
<evidence type="ECO:0000256" key="9">
    <source>
        <dbReference type="ARBA" id="ARBA00068671"/>
    </source>
</evidence>
<organism evidence="13 14">
    <name type="scientific">Halovenus aranensis</name>
    <dbReference type="NCBI Taxonomy" id="890420"/>
    <lineage>
        <taxon>Archaea</taxon>
        <taxon>Methanobacteriati</taxon>
        <taxon>Methanobacteriota</taxon>
        <taxon>Stenosarchaea group</taxon>
        <taxon>Halobacteria</taxon>
        <taxon>Halobacteriales</taxon>
        <taxon>Haloarculaceae</taxon>
        <taxon>Halovenus</taxon>
    </lineage>
</organism>
<feature type="coiled-coil region" evidence="11">
    <location>
        <begin position="85"/>
        <end position="119"/>
    </location>
</feature>
<evidence type="ECO:0000256" key="1">
    <source>
        <dbReference type="ARBA" id="ARBA00004141"/>
    </source>
</evidence>
<evidence type="ECO:0000256" key="12">
    <source>
        <dbReference type="SAM" id="MobiDB-lite"/>
    </source>
</evidence>
<dbReference type="PANTHER" id="PTHR11629">
    <property type="entry name" value="VACUOLAR PROTON ATPASES"/>
    <property type="match status" value="1"/>
</dbReference>